<dbReference type="GO" id="GO:0046872">
    <property type="term" value="F:metal ion binding"/>
    <property type="evidence" value="ECO:0007669"/>
    <property type="project" value="UniProtKB-KW"/>
</dbReference>
<evidence type="ECO:0000256" key="1">
    <source>
        <dbReference type="ARBA" id="ARBA00004196"/>
    </source>
</evidence>
<keyword evidence="4" id="KW-0479">Metal-binding</keyword>
<comment type="subunit">
    <text evidence="8">The ABC transporter complex is composed of one ATP-binding protein (MglA), two transmembrane proteins (MglC) and a solute-binding protein (MglB).</text>
</comment>
<gene>
    <name evidence="11" type="primary">mglB7</name>
    <name evidence="11" type="ORF">Cspa_c32490</name>
</gene>
<comment type="subcellular location">
    <subcellularLocation>
        <location evidence="1">Cell envelope</location>
    </subcellularLocation>
</comment>
<organism evidence="11 12">
    <name type="scientific">Clostridium saccharoperbutylacetonicum N1-4(HMT)</name>
    <dbReference type="NCBI Taxonomy" id="931276"/>
    <lineage>
        <taxon>Bacteria</taxon>
        <taxon>Bacillati</taxon>
        <taxon>Bacillota</taxon>
        <taxon>Clostridia</taxon>
        <taxon>Eubacteriales</taxon>
        <taxon>Clostridiaceae</taxon>
        <taxon>Clostridium</taxon>
    </lineage>
</organism>
<dbReference type="InterPro" id="IPR025997">
    <property type="entry name" value="SBP_2_dom"/>
</dbReference>
<dbReference type="InterPro" id="IPR044085">
    <property type="entry name" value="MglB-like_PBP1"/>
</dbReference>
<evidence type="ECO:0000313" key="12">
    <source>
        <dbReference type="Proteomes" id="UP000011728"/>
    </source>
</evidence>
<dbReference type="PANTHER" id="PTHR30036">
    <property type="entry name" value="D-XYLOSE-BINDING PERIPLASMIC PROTEIN"/>
    <property type="match status" value="1"/>
</dbReference>
<dbReference type="EMBL" id="CP004121">
    <property type="protein sequence ID" value="AGF57010.1"/>
    <property type="molecule type" value="Genomic_DNA"/>
</dbReference>
<name>M1LV68_9CLOT</name>
<evidence type="ECO:0000256" key="2">
    <source>
        <dbReference type="ARBA" id="ARBA00022448"/>
    </source>
</evidence>
<dbReference type="HOGENOM" id="CLU_037628_3_1_9"/>
<dbReference type="Gene3D" id="3.40.50.2300">
    <property type="match status" value="2"/>
</dbReference>
<evidence type="ECO:0000313" key="11">
    <source>
        <dbReference type="EMBL" id="AGF57010.1"/>
    </source>
</evidence>
<dbReference type="OrthoDB" id="1924898at2"/>
<dbReference type="KEGG" id="csr:Cspa_c32490"/>
<evidence type="ECO:0000256" key="9">
    <source>
        <dbReference type="ARBA" id="ARBA00034344"/>
    </source>
</evidence>
<dbReference type="InterPro" id="IPR028082">
    <property type="entry name" value="Peripla_BP_I"/>
</dbReference>
<keyword evidence="7" id="KW-0106">Calcium</keyword>
<keyword evidence="6" id="KW-0574">Periplasm</keyword>
<dbReference type="eggNOG" id="COG1879">
    <property type="taxonomic scope" value="Bacteria"/>
</dbReference>
<dbReference type="GO" id="GO:0030288">
    <property type="term" value="C:outer membrane-bounded periplasmic space"/>
    <property type="evidence" value="ECO:0007669"/>
    <property type="project" value="TreeGrafter"/>
</dbReference>
<evidence type="ECO:0000256" key="5">
    <source>
        <dbReference type="ARBA" id="ARBA00022729"/>
    </source>
</evidence>
<dbReference type="GO" id="GO:0030246">
    <property type="term" value="F:carbohydrate binding"/>
    <property type="evidence" value="ECO:0007669"/>
    <property type="project" value="InterPro"/>
</dbReference>
<dbReference type="SUPFAM" id="SSF53822">
    <property type="entry name" value="Periplasmic binding protein-like I"/>
    <property type="match status" value="1"/>
</dbReference>
<dbReference type="CDD" id="cd01539">
    <property type="entry name" value="PBP1_GGBP"/>
    <property type="match status" value="1"/>
</dbReference>
<reference evidence="11 12" key="1">
    <citation type="submission" date="2013-02" db="EMBL/GenBank/DDBJ databases">
        <title>Genome sequence of Clostridium saccharoperbutylacetonicum N1-4(HMT).</title>
        <authorList>
            <person name="Poehlein A."/>
            <person name="Daniel R."/>
        </authorList>
    </citation>
    <scope>NUCLEOTIDE SEQUENCE [LARGE SCALE GENOMIC DNA]</scope>
    <source>
        <strain evidence="12">N1-4(HMT)</strain>
    </source>
</reference>
<dbReference type="InterPro" id="IPR050555">
    <property type="entry name" value="Bact_Solute-Bind_Prot2"/>
</dbReference>
<evidence type="ECO:0000256" key="7">
    <source>
        <dbReference type="ARBA" id="ARBA00022837"/>
    </source>
</evidence>
<evidence type="ECO:0000256" key="8">
    <source>
        <dbReference type="ARBA" id="ARBA00034323"/>
    </source>
</evidence>
<dbReference type="Proteomes" id="UP000011728">
    <property type="component" value="Chromosome"/>
</dbReference>
<dbReference type="Pfam" id="PF13407">
    <property type="entry name" value="Peripla_BP_4"/>
    <property type="match status" value="1"/>
</dbReference>
<evidence type="ECO:0000259" key="10">
    <source>
        <dbReference type="Pfam" id="PF13407"/>
    </source>
</evidence>
<accession>M1LV68</accession>
<dbReference type="PATRIC" id="fig|931276.5.peg.3271"/>
<evidence type="ECO:0000256" key="6">
    <source>
        <dbReference type="ARBA" id="ARBA00022764"/>
    </source>
</evidence>
<dbReference type="PANTHER" id="PTHR30036:SF2">
    <property type="entry name" value="D-GALACTOSE_METHYL-GALACTOSIDE BINDING PERIPLASMIC PROTEIN MGLB"/>
    <property type="match status" value="1"/>
</dbReference>
<dbReference type="AlphaFoldDB" id="M1LV68"/>
<protein>
    <recommendedName>
        <fullName evidence="9">D-galactose/methyl-galactoside binding periplasmic protein MglB</fullName>
    </recommendedName>
</protein>
<keyword evidence="3" id="KW-0762">Sugar transport</keyword>
<keyword evidence="2" id="KW-0813">Transport</keyword>
<feature type="domain" description="Periplasmic binding protein" evidence="10">
    <location>
        <begin position="39"/>
        <end position="318"/>
    </location>
</feature>
<evidence type="ECO:0000256" key="3">
    <source>
        <dbReference type="ARBA" id="ARBA00022597"/>
    </source>
</evidence>
<keyword evidence="12" id="KW-1185">Reference proteome</keyword>
<dbReference type="RefSeq" id="WP_015393328.1">
    <property type="nucleotide sequence ID" value="NC_020291.1"/>
</dbReference>
<proteinExistence type="predicted"/>
<sequence>MLFKKIAIFFFVIVIIAKLSINYDNNVYASNDKIVNVDVLLYTFDDPFMSSLKQSLENIQKENPTKIHFTFHDGKNNIALQNEELDSIVNRGSVDLVMANLADISENAVNGAFGIVKPKEIPIVFLDVPQDVVSKVSKNYKKAAFILANSDLAGTVQGNILVNLWNSNKKAIDKNNDNILQYVLLQGEIDNPVAIDRTNYVISTINNSGISTQQLALINANWFKELARDSIESLFLRYNDRIEAIISNNDAMAIGAIEALQKYGFNTGDESKNIAVVGIDAIPEARDLIDKGFMTGTVIQDPKVLAEVFYNVGMNLVNNLNPIENTNYKIINGEIIVPFPYEEYVKK</sequence>
<keyword evidence="5" id="KW-0732">Signal</keyword>
<evidence type="ECO:0000256" key="4">
    <source>
        <dbReference type="ARBA" id="ARBA00022723"/>
    </source>
</evidence>